<dbReference type="AlphaFoldDB" id="E0RQL9"/>
<dbReference type="KEGG" id="sta:STHERM_c05580"/>
<dbReference type="PaxDb" id="665571-STHERM_c05580"/>
<evidence type="ECO:0000256" key="1">
    <source>
        <dbReference type="SAM" id="Phobius"/>
    </source>
</evidence>
<organism evidence="2 3">
    <name type="scientific">Winmispira thermophila (strain ATCC 49972 / DSM 6192 / RI 19.B1)</name>
    <name type="common">Spirochaeta thermophila</name>
    <dbReference type="NCBI Taxonomy" id="665571"/>
    <lineage>
        <taxon>Bacteria</taxon>
        <taxon>Pseudomonadati</taxon>
        <taxon>Spirochaetota</taxon>
        <taxon>Spirochaetia</taxon>
        <taxon>Winmispirales</taxon>
        <taxon>Winmispiraceae</taxon>
        <taxon>Winmispira</taxon>
    </lineage>
</organism>
<keyword evidence="1" id="KW-1133">Transmembrane helix</keyword>
<keyword evidence="1" id="KW-0812">Transmembrane</keyword>
<reference evidence="2 3" key="2">
    <citation type="journal article" date="2010" name="J. Bacteriol.">
        <title>Genome sequence of the polysaccharide-degrading, thermophilic anaerobe Spirochaeta thermophila DSM 6192.</title>
        <authorList>
            <person name="Angelov A."/>
            <person name="Liebl S."/>
            <person name="Ballschmiter M."/>
            <person name="Bomeke M."/>
            <person name="Lehmann R."/>
            <person name="Liesegang H."/>
            <person name="Daniel R."/>
            <person name="Liebl W."/>
        </authorList>
    </citation>
    <scope>NUCLEOTIDE SEQUENCE [LARGE SCALE GENOMIC DNA]</scope>
    <source>
        <strain evidence="3">ATCC 49972 / DSM 6192 / RI 19.B1</strain>
    </source>
</reference>
<feature type="transmembrane region" description="Helical" evidence="1">
    <location>
        <begin position="34"/>
        <end position="54"/>
    </location>
</feature>
<protein>
    <submittedName>
        <fullName evidence="2">Uncharacterized protein</fullName>
    </submittedName>
</protein>
<sequence length="93" mass="10826">MSPFEALMLLCFGAAWPFSIHTSYVSRSTRGKSLLFLLVLLIGYTSGIIHKLFYARDPVLILYILNWTMVGIDTLLYLRNRRMEREALRRASR</sequence>
<evidence type="ECO:0000313" key="2">
    <source>
        <dbReference type="EMBL" id="ADN01523.1"/>
    </source>
</evidence>
<gene>
    <name evidence="2" type="ordered locus">STHERM_c05580</name>
</gene>
<dbReference type="RefSeq" id="WP_013313364.1">
    <property type="nucleotide sequence ID" value="NC_014484.1"/>
</dbReference>
<dbReference type="Proteomes" id="UP000001296">
    <property type="component" value="Chromosome"/>
</dbReference>
<proteinExistence type="predicted"/>
<dbReference type="eggNOG" id="ENOG5032Y8D">
    <property type="taxonomic scope" value="Bacteria"/>
</dbReference>
<evidence type="ECO:0000313" key="3">
    <source>
        <dbReference type="Proteomes" id="UP000001296"/>
    </source>
</evidence>
<keyword evidence="1" id="KW-0472">Membrane</keyword>
<name>E0RQL9_WINT6</name>
<feature type="transmembrane region" description="Helical" evidence="1">
    <location>
        <begin position="60"/>
        <end position="78"/>
    </location>
</feature>
<dbReference type="EMBL" id="CP001698">
    <property type="protein sequence ID" value="ADN01523.1"/>
    <property type="molecule type" value="Genomic_DNA"/>
</dbReference>
<dbReference type="HOGENOM" id="CLU_155276_0_0_12"/>
<reference key="1">
    <citation type="submission" date="2009-08" db="EMBL/GenBank/DDBJ databases">
        <title>The genome sequence of Spirochaeta thermophila DSM6192.</title>
        <authorList>
            <person name="Angelov A."/>
            <person name="Mientus M."/>
            <person name="Wittenberg S."/>
            <person name="Lehmann R."/>
            <person name="Liesegang H."/>
            <person name="Daniel R."/>
            <person name="Liebl W."/>
        </authorList>
    </citation>
    <scope>NUCLEOTIDE SEQUENCE</scope>
    <source>
        <strain>DSM 6192</strain>
    </source>
</reference>
<accession>E0RQL9</accession>
<feature type="transmembrane region" description="Helical" evidence="1">
    <location>
        <begin position="6"/>
        <end position="25"/>
    </location>
</feature>